<dbReference type="InterPro" id="IPR019401">
    <property type="entry name" value="Znf_CHCC"/>
</dbReference>
<dbReference type="EMBL" id="NIVC01000301">
    <property type="protein sequence ID" value="PAA85909.1"/>
    <property type="molecule type" value="Genomic_DNA"/>
</dbReference>
<keyword evidence="4" id="KW-1185">Reference proteome</keyword>
<dbReference type="AlphaFoldDB" id="A0A267GKV6"/>
<evidence type="ECO:0000313" key="3">
    <source>
        <dbReference type="EMBL" id="PAA85909.1"/>
    </source>
</evidence>
<evidence type="ECO:0000313" key="4">
    <source>
        <dbReference type="Proteomes" id="UP000215902"/>
    </source>
</evidence>
<proteinExistence type="predicted"/>
<evidence type="ECO:0000259" key="1">
    <source>
        <dbReference type="Pfam" id="PF10276"/>
    </source>
</evidence>
<dbReference type="Proteomes" id="UP000215902">
    <property type="component" value="Unassembled WGS sequence"/>
</dbReference>
<dbReference type="EMBL" id="NIVC01002829">
    <property type="protein sequence ID" value="PAA54969.1"/>
    <property type="molecule type" value="Genomic_DNA"/>
</dbReference>
<feature type="domain" description="Zinc finger CHCC-type" evidence="1">
    <location>
        <begin position="94"/>
        <end position="129"/>
    </location>
</feature>
<accession>A0A267GKV6</accession>
<protein>
    <recommendedName>
        <fullName evidence="1">Zinc finger CHCC-type domain-containing protein</fullName>
    </recommendedName>
</protein>
<organism evidence="3 4">
    <name type="scientific">Macrostomum lignano</name>
    <dbReference type="NCBI Taxonomy" id="282301"/>
    <lineage>
        <taxon>Eukaryota</taxon>
        <taxon>Metazoa</taxon>
        <taxon>Spiralia</taxon>
        <taxon>Lophotrochozoa</taxon>
        <taxon>Platyhelminthes</taxon>
        <taxon>Rhabditophora</taxon>
        <taxon>Macrostomorpha</taxon>
        <taxon>Macrostomida</taxon>
        <taxon>Macrostomidae</taxon>
        <taxon>Macrostomum</taxon>
    </lineage>
</organism>
<comment type="caution">
    <text evidence="3">The sequence shown here is derived from an EMBL/GenBank/DDBJ whole genome shotgun (WGS) entry which is preliminary data.</text>
</comment>
<dbReference type="STRING" id="282301.A0A267GKV6"/>
<reference evidence="3 4" key="1">
    <citation type="submission" date="2017-06" db="EMBL/GenBank/DDBJ databases">
        <title>A platform for efficient transgenesis in Macrostomum lignano, a flatworm model organism for stem cell research.</title>
        <authorList>
            <person name="Berezikov E."/>
        </authorList>
    </citation>
    <scope>NUCLEOTIDE SEQUENCE [LARGE SCALE GENOMIC DNA]</scope>
    <source>
        <strain evidence="3">DV1</strain>
        <tissue evidence="3">Whole organism</tissue>
    </source>
</reference>
<dbReference type="Gene3D" id="2.60.260.40">
    <property type="entry name" value="q5lls5 like domains"/>
    <property type="match status" value="1"/>
</dbReference>
<evidence type="ECO:0000313" key="2">
    <source>
        <dbReference type="EMBL" id="PAA54969.1"/>
    </source>
</evidence>
<name>A0A267GKV6_9PLAT</name>
<sequence>LLPRLCAARRATAAAAMAAWRRGLSSSSGAVTTTTAKAAAVDMPDSAFEETHTGQRFEPGDYRLARFVGKQKLINKQQAIDLVHEVPPIPSQDRVVHCDGGDPALGHPRVYINLDGPGPHICGYCGLRYFYEDKHHH</sequence>
<feature type="non-terminal residue" evidence="3">
    <location>
        <position position="1"/>
    </location>
</feature>
<dbReference type="PANTHER" id="PTHR13156">
    <property type="entry name" value="NADH-UBIQUINONE OXIDOREDUCTASE 13 KD-A SUBUNIT"/>
    <property type="match status" value="1"/>
</dbReference>
<dbReference type="PANTHER" id="PTHR13156:SF0">
    <property type="entry name" value="NADH DEHYDROGENASE [UBIQUINONE] IRON-SULFUR PROTEIN 6, MITOCHONDRIAL"/>
    <property type="match status" value="1"/>
</dbReference>
<dbReference type="Pfam" id="PF10276">
    <property type="entry name" value="zf-CHCC"/>
    <property type="match status" value="1"/>
</dbReference>
<dbReference type="OrthoDB" id="307899at2759"/>
<gene>
    <name evidence="3" type="ORF">BOX15_Mlig015598g1</name>
    <name evidence="2" type="ORF">BOX15_Mlig033276g4</name>
</gene>
<dbReference type="GO" id="GO:0005739">
    <property type="term" value="C:mitochondrion"/>
    <property type="evidence" value="ECO:0007669"/>
    <property type="project" value="GOC"/>
</dbReference>
<dbReference type="GO" id="GO:0006120">
    <property type="term" value="P:mitochondrial electron transport, NADH to ubiquinone"/>
    <property type="evidence" value="ECO:0007669"/>
    <property type="project" value="TreeGrafter"/>
</dbReference>